<evidence type="ECO:0000313" key="8">
    <source>
        <dbReference type="EMBL" id="MBB3901671.1"/>
    </source>
</evidence>
<evidence type="ECO:0000313" key="9">
    <source>
        <dbReference type="Proteomes" id="UP000517759"/>
    </source>
</evidence>
<feature type="domain" description="Flavocytochrome c sulphide dehydrogenase flavin-binding" evidence="5">
    <location>
        <begin position="349"/>
        <end position="417"/>
    </location>
</feature>
<dbReference type="InterPro" id="IPR036188">
    <property type="entry name" value="FAD/NAD-bd_sf"/>
</dbReference>
<gene>
    <name evidence="7" type="ORF">GCM10007884_19570</name>
    <name evidence="8" type="ORF">GGR33_001157</name>
</gene>
<evidence type="ECO:0000256" key="1">
    <source>
        <dbReference type="ARBA" id="ARBA00022630"/>
    </source>
</evidence>
<comment type="caution">
    <text evidence="8">The sequence shown here is derived from an EMBL/GenBank/DDBJ whole genome shotgun (WGS) entry which is preliminary data.</text>
</comment>
<dbReference type="PANTHER" id="PTHR43755:SF1">
    <property type="entry name" value="FAD-DEPENDENT PYRIDINE NUCLEOTIDE-DISULPHIDE OXIDOREDUCTASE"/>
    <property type="match status" value="1"/>
</dbReference>
<organism evidence="8 9">
    <name type="scientific">Methylobacterium brachythecii</name>
    <dbReference type="NCBI Taxonomy" id="1176177"/>
    <lineage>
        <taxon>Bacteria</taxon>
        <taxon>Pseudomonadati</taxon>
        <taxon>Pseudomonadota</taxon>
        <taxon>Alphaproteobacteria</taxon>
        <taxon>Hyphomicrobiales</taxon>
        <taxon>Methylobacteriaceae</taxon>
        <taxon>Methylobacterium</taxon>
    </lineage>
</organism>
<dbReference type="FunFam" id="3.50.50.60:FF:000234">
    <property type="entry name" value="Flavocytochrome C sulfide dehydrogenase"/>
    <property type="match status" value="1"/>
</dbReference>
<feature type="signal peptide" evidence="3">
    <location>
        <begin position="1"/>
        <end position="25"/>
    </location>
</feature>
<dbReference type="GO" id="GO:0050660">
    <property type="term" value="F:flavin adenine dinucleotide binding"/>
    <property type="evidence" value="ECO:0007669"/>
    <property type="project" value="InterPro"/>
</dbReference>
<feature type="chain" id="PRO_5030970774" evidence="3">
    <location>
        <begin position="26"/>
        <end position="418"/>
    </location>
</feature>
<evidence type="ECO:0000313" key="10">
    <source>
        <dbReference type="Proteomes" id="UP001156881"/>
    </source>
</evidence>
<dbReference type="InterPro" id="IPR052541">
    <property type="entry name" value="SQRD"/>
</dbReference>
<name>A0A7W6F666_9HYPH</name>
<keyword evidence="3" id="KW-0732">Signal</keyword>
<feature type="domain" description="Sulfide dehydrogenase [flavocytochrome c] flavoprotein chain central" evidence="6">
    <location>
        <begin position="158"/>
        <end position="273"/>
    </location>
</feature>
<proteinExistence type="predicted"/>
<reference evidence="7" key="4">
    <citation type="submission" date="2023-01" db="EMBL/GenBank/DDBJ databases">
        <title>Draft genome sequence of Methylobacterium brachythecii strain NBRC 107710.</title>
        <authorList>
            <person name="Sun Q."/>
            <person name="Mori K."/>
        </authorList>
    </citation>
    <scope>NUCLEOTIDE SEQUENCE</scope>
    <source>
        <strain evidence="7">NBRC 107710</strain>
    </source>
</reference>
<dbReference type="InterPro" id="IPR049386">
    <property type="entry name" value="FCSD_central"/>
</dbReference>
<dbReference type="Gene3D" id="3.90.760.10">
    <property type="entry name" value="Flavocytochrome c sulphide dehydrogenase, flavin-binding domain"/>
    <property type="match status" value="1"/>
</dbReference>
<evidence type="ECO:0000259" key="4">
    <source>
        <dbReference type="Pfam" id="PF07992"/>
    </source>
</evidence>
<evidence type="ECO:0000259" key="5">
    <source>
        <dbReference type="Pfam" id="PF09242"/>
    </source>
</evidence>
<feature type="domain" description="FAD/NAD(P)-binding" evidence="4">
    <location>
        <begin position="31"/>
        <end position="142"/>
    </location>
</feature>
<dbReference type="EMBL" id="BSPG01000008">
    <property type="protein sequence ID" value="GLS43971.1"/>
    <property type="molecule type" value="Genomic_DNA"/>
</dbReference>
<dbReference type="EMBL" id="JACIDN010000002">
    <property type="protein sequence ID" value="MBB3901671.1"/>
    <property type="molecule type" value="Genomic_DNA"/>
</dbReference>
<dbReference type="InterPro" id="IPR037092">
    <property type="entry name" value="FlavoCytC_S_DH_flav-bd_sf"/>
</dbReference>
<protein>
    <submittedName>
        <fullName evidence="7">Cytochrome c</fullName>
    </submittedName>
    <submittedName>
        <fullName evidence="8">NADPH-dependent 2,4-dienoyl-CoA reductase/sulfur reductase-like enzyme</fullName>
    </submittedName>
</protein>
<dbReference type="SUPFAM" id="SSF55424">
    <property type="entry name" value="FAD/NAD-linked reductases, dimerisation (C-terminal) domain"/>
    <property type="match status" value="1"/>
</dbReference>
<reference evidence="7" key="1">
    <citation type="journal article" date="2014" name="Int. J. Syst. Evol. Microbiol.">
        <title>Complete genome of a new Firmicutes species belonging to the dominant human colonic microbiota ('Ruminococcus bicirculans') reveals two chromosomes and a selective capacity to utilize plant glucans.</title>
        <authorList>
            <consortium name="NISC Comparative Sequencing Program"/>
            <person name="Wegmann U."/>
            <person name="Louis P."/>
            <person name="Goesmann A."/>
            <person name="Henrissat B."/>
            <person name="Duncan S.H."/>
            <person name="Flint H.J."/>
        </authorList>
    </citation>
    <scope>NUCLEOTIDE SEQUENCE</scope>
    <source>
        <strain evidence="7">NBRC 107710</strain>
    </source>
</reference>
<reference evidence="10" key="2">
    <citation type="journal article" date="2019" name="Int. J. Syst. Evol. Microbiol.">
        <title>The Global Catalogue of Microorganisms (GCM) 10K type strain sequencing project: providing services to taxonomists for standard genome sequencing and annotation.</title>
        <authorList>
            <consortium name="The Broad Institute Genomics Platform"/>
            <consortium name="The Broad Institute Genome Sequencing Center for Infectious Disease"/>
            <person name="Wu L."/>
            <person name="Ma J."/>
        </authorList>
    </citation>
    <scope>NUCLEOTIDE SEQUENCE [LARGE SCALE GENOMIC DNA]</scope>
    <source>
        <strain evidence="10">NBRC 107710</strain>
    </source>
</reference>
<dbReference type="Pfam" id="PF21706">
    <property type="entry name" value="FCSD_central"/>
    <property type="match status" value="1"/>
</dbReference>
<evidence type="ECO:0000256" key="2">
    <source>
        <dbReference type="ARBA" id="ARBA00022827"/>
    </source>
</evidence>
<dbReference type="InterPro" id="IPR016156">
    <property type="entry name" value="FAD/NAD-linked_Rdtase_dimer_sf"/>
</dbReference>
<dbReference type="InterPro" id="IPR023753">
    <property type="entry name" value="FAD/NAD-binding_dom"/>
</dbReference>
<dbReference type="Proteomes" id="UP001156881">
    <property type="component" value="Unassembled WGS sequence"/>
</dbReference>
<dbReference type="Pfam" id="PF09242">
    <property type="entry name" value="FCSD-flav_bind"/>
    <property type="match status" value="1"/>
</dbReference>
<evidence type="ECO:0000259" key="6">
    <source>
        <dbReference type="Pfam" id="PF21706"/>
    </source>
</evidence>
<keyword evidence="10" id="KW-1185">Reference proteome</keyword>
<keyword evidence="2" id="KW-0274">FAD</keyword>
<evidence type="ECO:0000256" key="3">
    <source>
        <dbReference type="SAM" id="SignalP"/>
    </source>
</evidence>
<dbReference type="InterPro" id="IPR015323">
    <property type="entry name" value="FlavoCytC_S_DH_flav-bd"/>
</dbReference>
<reference evidence="8 9" key="3">
    <citation type="submission" date="2020-08" db="EMBL/GenBank/DDBJ databases">
        <title>Genomic Encyclopedia of Type Strains, Phase IV (KMG-IV): sequencing the most valuable type-strain genomes for metagenomic binning, comparative biology and taxonomic classification.</title>
        <authorList>
            <person name="Goeker M."/>
        </authorList>
    </citation>
    <scope>NUCLEOTIDE SEQUENCE [LARGE SCALE GENOMIC DNA]</scope>
    <source>
        <strain evidence="8 9">DSM 24105</strain>
    </source>
</reference>
<evidence type="ECO:0000313" key="7">
    <source>
        <dbReference type="EMBL" id="GLS43971.1"/>
    </source>
</evidence>
<keyword evidence="1" id="KW-0285">Flavoprotein</keyword>
<dbReference type="PROSITE" id="PS51318">
    <property type="entry name" value="TAT"/>
    <property type="match status" value="1"/>
</dbReference>
<dbReference type="SUPFAM" id="SSF51905">
    <property type="entry name" value="FAD/NAD(P)-binding domain"/>
    <property type="match status" value="2"/>
</dbReference>
<dbReference type="Gene3D" id="3.50.50.60">
    <property type="entry name" value="FAD/NAD(P)-binding domain"/>
    <property type="match status" value="2"/>
</dbReference>
<dbReference type="InterPro" id="IPR006311">
    <property type="entry name" value="TAT_signal"/>
</dbReference>
<dbReference type="GO" id="GO:0016491">
    <property type="term" value="F:oxidoreductase activity"/>
    <property type="evidence" value="ECO:0007669"/>
    <property type="project" value="InterPro"/>
</dbReference>
<sequence length="418" mass="43995">MSDRANRRQVLGGLTATALAAPALAQGKPAIVVVGGGYGGVTVARELVRLGLGVTLVEPSATYTSCPSSNAVIAGMMPISDVTFDYAGVVRAGVTVVQDTVTAIEAQARRVRLTSGGSLTYDRLVVSPGVAMRFDAIPGYDEAASLAMPHAWKAGTQTSLLMRQIAAMEDGGLVVISVPAMPYRCPPGPYERASLIAHYLKTHKPRSKVIVLDAKDRYSKQPLFETAWKTLYPEHLEWVSASKGGSLKRVEAGAMVLEAEGGRFVPAVANVIPPQRAPELCFQAGLADAYGWCRIDPVTFESIRVPGIHVLGDASAAGAMPKSAFSANAQGKVCAQAISDLLAGRKPDEPRLINVCYSLAAPDYAFSVAGVYAPEWDALVSVPGAGGLSPDDAAPEIRAKEAVLGAAWYRTITRELFG</sequence>
<accession>A0A7W6F666</accession>
<dbReference type="Pfam" id="PF07992">
    <property type="entry name" value="Pyr_redox_2"/>
    <property type="match status" value="1"/>
</dbReference>
<dbReference type="PANTHER" id="PTHR43755">
    <property type="match status" value="1"/>
</dbReference>
<dbReference type="Proteomes" id="UP000517759">
    <property type="component" value="Unassembled WGS sequence"/>
</dbReference>
<dbReference type="AlphaFoldDB" id="A0A7W6F666"/>
<dbReference type="RefSeq" id="WP_183502798.1">
    <property type="nucleotide sequence ID" value="NZ_BSPG01000008.1"/>
</dbReference>